<evidence type="ECO:0000256" key="1">
    <source>
        <dbReference type="ARBA" id="ARBA00004496"/>
    </source>
</evidence>
<name>A0A914B762_PATMI</name>
<dbReference type="InterPro" id="IPR036028">
    <property type="entry name" value="SH3-like_dom_sf"/>
</dbReference>
<dbReference type="SMART" id="SM00409">
    <property type="entry name" value="IG"/>
    <property type="match status" value="1"/>
</dbReference>
<keyword evidence="3" id="KW-0963">Cytoplasm</keyword>
<dbReference type="Gene3D" id="2.60.40.10">
    <property type="entry name" value="Immunoglobulins"/>
    <property type="match status" value="2"/>
</dbReference>
<feature type="compositionally biased region" description="Basic and acidic residues" evidence="8">
    <location>
        <begin position="768"/>
        <end position="787"/>
    </location>
</feature>
<evidence type="ECO:0008006" key="16">
    <source>
        <dbReference type="Google" id="ProtNLM"/>
    </source>
</evidence>
<dbReference type="FunFam" id="2.60.40.10:FF:000032">
    <property type="entry name" value="palladin isoform X1"/>
    <property type="match status" value="1"/>
</dbReference>
<dbReference type="Gene3D" id="1.20.900.10">
    <property type="entry name" value="Dbl homology (DH) domain"/>
    <property type="match status" value="1"/>
</dbReference>
<dbReference type="PROSITE" id="PS50853">
    <property type="entry name" value="FN3"/>
    <property type="match status" value="1"/>
</dbReference>
<feature type="domain" description="PH" evidence="9">
    <location>
        <begin position="491"/>
        <end position="594"/>
    </location>
</feature>
<dbReference type="InterPro" id="IPR003599">
    <property type="entry name" value="Ig_sub"/>
</dbReference>
<dbReference type="PROSITE" id="PS00108">
    <property type="entry name" value="PROTEIN_KINASE_ST"/>
    <property type="match status" value="1"/>
</dbReference>
<dbReference type="SUPFAM" id="SSF49265">
    <property type="entry name" value="Fibronectin type III"/>
    <property type="match status" value="1"/>
</dbReference>
<dbReference type="InterPro" id="IPR051336">
    <property type="entry name" value="RhoGEF_Guanine_NuclExch_SF"/>
</dbReference>
<dbReference type="Gene3D" id="1.10.510.10">
    <property type="entry name" value="Transferase(Phosphotransferase) domain 1"/>
    <property type="match status" value="1"/>
</dbReference>
<dbReference type="SUPFAM" id="SSF50044">
    <property type="entry name" value="SH3-domain"/>
    <property type="match status" value="1"/>
</dbReference>
<dbReference type="InterPro" id="IPR035899">
    <property type="entry name" value="DBL_dom_sf"/>
</dbReference>
<dbReference type="GO" id="GO:0007411">
    <property type="term" value="P:axon guidance"/>
    <property type="evidence" value="ECO:0007669"/>
    <property type="project" value="TreeGrafter"/>
</dbReference>
<feature type="compositionally biased region" description="Polar residues" evidence="8">
    <location>
        <begin position="880"/>
        <end position="907"/>
    </location>
</feature>
<evidence type="ECO:0000256" key="3">
    <source>
        <dbReference type="ARBA" id="ARBA00022490"/>
    </source>
</evidence>
<evidence type="ECO:0000256" key="5">
    <source>
        <dbReference type="ARBA" id="ARBA00022737"/>
    </source>
</evidence>
<evidence type="ECO:0000259" key="10">
    <source>
        <dbReference type="PROSITE" id="PS50010"/>
    </source>
</evidence>
<feature type="compositionally biased region" description="Basic and acidic residues" evidence="8">
    <location>
        <begin position="66"/>
        <end position="82"/>
    </location>
</feature>
<dbReference type="Pfam" id="PF07679">
    <property type="entry name" value="I-set"/>
    <property type="match status" value="1"/>
</dbReference>
<proteinExistence type="inferred from homology"/>
<dbReference type="Gene3D" id="2.30.30.40">
    <property type="entry name" value="SH3 Domains"/>
    <property type="match status" value="1"/>
</dbReference>
<dbReference type="SUPFAM" id="SSF48065">
    <property type="entry name" value="DBL homology domain (DH-domain)"/>
    <property type="match status" value="1"/>
</dbReference>
<sequence>MDGNNHGNRGTRLRRSFRRILGKKDLEAGPANNTLPINNNDHPIPKRKGSIKKWLTSPVRKLSTKQLERIDGSKGRKLHDDLAVTQHIGDEANEEEPLKEDPPLAAGEDLLEDVSGPSRRSHERVSAVSQEDLLAPRSSPTTVPPESPVDDEDNLEPIEAVPLPPPMELQNHSTLITRTTSSEKEDGRESLLSLGPTPDVAGMGPDPVTEIEQLVSQKREDEKEVDTTKEVAKTNGEASEADKEGQPGPAEDEDDVGKADLSLGDLEQTVSPPSDDEGDTEAQQEEAKKEAALNKRSYIMAEIQETEKDYVKDLGKCVEEYIVHLKDENVQKPEGLEEGKIKIVFGNIHQIYDWHKETFSIEIAKCFESPELLGGLFKKYERRLQMYVVYCQNKPKSEFIVSEYEAFFEEVRVKLGHKLSLADLLIKPVQRIMKYQLLLKDFLKQTKKAGLDTETLETAVQIMCVVPKRANDMMAISRLQGFDGKITAQGKLLRQGTLSITENVSNLKFKERRVFMFEQIIIFSEPLEKKKGSFNNPGYIFKKSMKVNTLSIQDIEDDTLQFKLIERGGEKFLIQTQTPEEKSTWFQEIRDLLNQQQDFLRALQSPIQYQKGLDSTDKKGPEQAPPAKTSTASSMFSKLRKSNSQTSDQPASSLQKQHALFSSLKSHRKNQTAPAAISLAELKDKEKAAKKKPLTGQPEEPTSPPALAPQPEDKTEKDGLKTSNHKNSCEKENQQSGSPSLRKKFFDGLFHSFRPSKSRDTSPMGSKESLKGGKETGSSKESIDKNSNKSSPLSSNADLAGASPLEQESDAQRNSKSPLKRTQSARDSVPSKSSQGGSTGSLTLPKSGSPPPPLDTTPSPVGLTAPPPNREGVTPRSKRASTGSIQKDQELCSSGNRKVSLDSSPYRSRNAVENRAMEASGVTQNRLSYTSVSSAEGDDTFVESTCMSPIISSYTAVKEDEITVAKGDMVQILAANQHNMYLVHRASSQHSPAAEGWLPGHVLGNTKELLGDPGSSPTQANPASATNSETTPKKTSSWHEAFRIRRSGQRSDRKEKHLTPKMRSGSDGSIDSNRGGREKESKGSKIATKLLYPHFVYESAPEFTTPLTNQTVNEGDDLILACQVCGKPTPTITWEAPPTSAPLRADHRVRMMERENGMARLEIADIRSEEKGEYTCIAFNAVGSQTCSALVSVRGKPKPPSNLTVHDVRATSVVIKWDVPQRTRHSPIIAYTVEYALQGMKTLKWEIAAAYVTDLFFRVDDLNPGSSYYFRVSANNDVGISLPSEACEVATLASDLETESDYGSGALWQHGFQNAFNIIGELERGRFSVVKMCYDKQTQREVAAKCISKKLRSVELVENEVAILGSLSHPSVYRLLGCYQRHQHLVLILDLIPNGRLLEHLISLPIVTEPHVAAYVAQILEILVYLHGRGIAHLDIKPENFMVDMTSMSPTVKLIDFGDAAYIGDQPYVHVLLGSPEFSPPELVNRACASLKSDIWSVGVLTYVLLSGVSPFLDETVEETCQNITRVDFSFPEEFFKTVGRQAKVFICNLLKENPSDRPCAEDCLHIDWLRSVSSGDSPMQTPTLQLDTSRLVDFIERRKTQNDIVPVTPVAGHQSRGKTSTV</sequence>
<dbReference type="PROSITE" id="PS50835">
    <property type="entry name" value="IG_LIKE"/>
    <property type="match status" value="1"/>
</dbReference>
<dbReference type="Pfam" id="PF00621">
    <property type="entry name" value="RhoGEF"/>
    <property type="match status" value="1"/>
</dbReference>
<dbReference type="InterPro" id="IPR047053">
    <property type="entry name" value="Kalirin_TRIO_SH3_2"/>
</dbReference>
<dbReference type="SMART" id="SM00220">
    <property type="entry name" value="S_TKc"/>
    <property type="match status" value="1"/>
</dbReference>
<feature type="compositionally biased region" description="Polar residues" evidence="8">
    <location>
        <begin position="812"/>
        <end position="826"/>
    </location>
</feature>
<dbReference type="SMART" id="SM00060">
    <property type="entry name" value="FN3"/>
    <property type="match status" value="1"/>
</dbReference>
<dbReference type="EnsemblMetazoa" id="XM_038215871.1">
    <property type="protein sequence ID" value="XP_038071799.1"/>
    <property type="gene ID" value="LOC119740532"/>
</dbReference>
<comment type="similarity">
    <text evidence="2">Belongs to the protein kinase superfamily. CAMK Ser/Thr protein kinase family.</text>
</comment>
<dbReference type="OrthoDB" id="10256089at2759"/>
<feature type="region of interest" description="Disordered" evidence="8">
    <location>
        <begin position="612"/>
        <end position="908"/>
    </location>
</feature>
<dbReference type="Pfam" id="PF23587">
    <property type="entry name" value="SH3_KALRN"/>
    <property type="match status" value="1"/>
</dbReference>
<dbReference type="FunFam" id="1.20.900.10:FF:000008">
    <property type="entry name" value="rho guanine nucleotide exchange factor 25"/>
    <property type="match status" value="1"/>
</dbReference>
<dbReference type="InterPro" id="IPR013098">
    <property type="entry name" value="Ig_I-set"/>
</dbReference>
<evidence type="ECO:0000259" key="11">
    <source>
        <dbReference type="PROSITE" id="PS50011"/>
    </source>
</evidence>
<dbReference type="PROSITE" id="PS50003">
    <property type="entry name" value="PH_DOMAIN"/>
    <property type="match status" value="1"/>
</dbReference>
<feature type="region of interest" description="Disordered" evidence="8">
    <location>
        <begin position="65"/>
        <end position="290"/>
    </location>
</feature>
<keyword evidence="6" id="KW-1015">Disulfide bond</keyword>
<dbReference type="PROSITE" id="PS50011">
    <property type="entry name" value="PROTEIN_KINASE_DOM"/>
    <property type="match status" value="1"/>
</dbReference>
<evidence type="ECO:0000256" key="4">
    <source>
        <dbReference type="ARBA" id="ARBA00022658"/>
    </source>
</evidence>
<feature type="region of interest" description="Disordered" evidence="8">
    <location>
        <begin position="992"/>
        <end position="1085"/>
    </location>
</feature>
<dbReference type="InterPro" id="IPR003961">
    <property type="entry name" value="FN3_dom"/>
</dbReference>
<dbReference type="Pfam" id="PF00069">
    <property type="entry name" value="Pkinase"/>
    <property type="match status" value="1"/>
</dbReference>
<evidence type="ECO:0000256" key="2">
    <source>
        <dbReference type="ARBA" id="ARBA00006692"/>
    </source>
</evidence>
<dbReference type="PROSITE" id="PS50010">
    <property type="entry name" value="DH_2"/>
    <property type="match status" value="1"/>
</dbReference>
<dbReference type="InterPro" id="IPR007110">
    <property type="entry name" value="Ig-like_dom"/>
</dbReference>
<keyword evidence="15" id="KW-1185">Reference proteome</keyword>
<dbReference type="InterPro" id="IPR036179">
    <property type="entry name" value="Ig-like_dom_sf"/>
</dbReference>
<dbReference type="SMART" id="SM00325">
    <property type="entry name" value="RhoGEF"/>
    <property type="match status" value="1"/>
</dbReference>
<dbReference type="InterPro" id="IPR055251">
    <property type="entry name" value="SOS1_NGEF_PH"/>
</dbReference>
<evidence type="ECO:0000256" key="8">
    <source>
        <dbReference type="SAM" id="MobiDB-lite"/>
    </source>
</evidence>
<evidence type="ECO:0000256" key="7">
    <source>
        <dbReference type="ARBA" id="ARBA00023319"/>
    </source>
</evidence>
<reference evidence="14" key="1">
    <citation type="submission" date="2022-11" db="UniProtKB">
        <authorList>
            <consortium name="EnsemblMetazoa"/>
        </authorList>
    </citation>
    <scope>IDENTIFICATION</scope>
</reference>
<feature type="compositionally biased region" description="Basic and acidic residues" evidence="8">
    <location>
        <begin position="711"/>
        <end position="720"/>
    </location>
</feature>
<accession>A0A914B762</accession>
<feature type="compositionally biased region" description="Acidic residues" evidence="8">
    <location>
        <begin position="274"/>
        <end position="284"/>
    </location>
</feature>
<keyword evidence="7" id="KW-0393">Immunoglobulin domain</keyword>
<dbReference type="GO" id="GO:0005085">
    <property type="term" value="F:guanyl-nucleotide exchange factor activity"/>
    <property type="evidence" value="ECO:0007669"/>
    <property type="project" value="UniProtKB-KW"/>
</dbReference>
<dbReference type="GO" id="GO:0019898">
    <property type="term" value="C:extrinsic component of membrane"/>
    <property type="evidence" value="ECO:0007669"/>
    <property type="project" value="TreeGrafter"/>
</dbReference>
<dbReference type="GeneID" id="119740532"/>
<evidence type="ECO:0000313" key="14">
    <source>
        <dbReference type="EnsemblMetazoa" id="XP_038071799.1"/>
    </source>
</evidence>
<dbReference type="RefSeq" id="XP_038071799.1">
    <property type="nucleotide sequence ID" value="XM_038215871.1"/>
</dbReference>
<dbReference type="InterPro" id="IPR000719">
    <property type="entry name" value="Prot_kinase_dom"/>
</dbReference>
<dbReference type="SUPFAM" id="SSF50729">
    <property type="entry name" value="PH domain-like"/>
    <property type="match status" value="1"/>
</dbReference>
<organism evidence="14 15">
    <name type="scientific">Patiria miniata</name>
    <name type="common">Bat star</name>
    <name type="synonym">Asterina miniata</name>
    <dbReference type="NCBI Taxonomy" id="46514"/>
    <lineage>
        <taxon>Eukaryota</taxon>
        <taxon>Metazoa</taxon>
        <taxon>Echinodermata</taxon>
        <taxon>Eleutherozoa</taxon>
        <taxon>Asterozoa</taxon>
        <taxon>Asteroidea</taxon>
        <taxon>Valvatacea</taxon>
        <taxon>Valvatida</taxon>
        <taxon>Asterinidae</taxon>
        <taxon>Patiria</taxon>
    </lineage>
</organism>
<evidence type="ECO:0000259" key="9">
    <source>
        <dbReference type="PROSITE" id="PS50003"/>
    </source>
</evidence>
<dbReference type="Pfam" id="PF00041">
    <property type="entry name" value="fn3"/>
    <property type="match status" value="1"/>
</dbReference>
<feature type="domain" description="Protein kinase" evidence="11">
    <location>
        <begin position="1316"/>
        <end position="1570"/>
    </location>
</feature>
<feature type="compositionally biased region" description="Polar residues" evidence="8">
    <location>
        <begin position="31"/>
        <end position="41"/>
    </location>
</feature>
<evidence type="ECO:0000313" key="15">
    <source>
        <dbReference type="Proteomes" id="UP000887568"/>
    </source>
</evidence>
<dbReference type="SUPFAM" id="SSF56112">
    <property type="entry name" value="Protein kinase-like (PK-like)"/>
    <property type="match status" value="1"/>
</dbReference>
<dbReference type="Proteomes" id="UP000887568">
    <property type="component" value="Unplaced"/>
</dbReference>
<dbReference type="CDD" id="cd00160">
    <property type="entry name" value="RhoGEF"/>
    <property type="match status" value="1"/>
</dbReference>
<feature type="compositionally biased region" description="Polar residues" evidence="8">
    <location>
        <begin position="628"/>
        <end position="656"/>
    </location>
</feature>
<dbReference type="InterPro" id="IPR011993">
    <property type="entry name" value="PH-like_dom_sf"/>
</dbReference>
<protein>
    <recommendedName>
        <fullName evidence="16">Non-specific serine/threonine protein kinase</fullName>
    </recommendedName>
</protein>
<dbReference type="GO" id="GO:0004672">
    <property type="term" value="F:protein kinase activity"/>
    <property type="evidence" value="ECO:0007669"/>
    <property type="project" value="InterPro"/>
</dbReference>
<dbReference type="OMA" id="CLEIAPC"/>
<dbReference type="InterPro" id="IPR001849">
    <property type="entry name" value="PH_domain"/>
</dbReference>
<dbReference type="SUPFAM" id="SSF48726">
    <property type="entry name" value="Immunoglobulin"/>
    <property type="match status" value="1"/>
</dbReference>
<feature type="compositionally biased region" description="Basic and acidic residues" evidence="8">
    <location>
        <begin position="1049"/>
        <end position="1058"/>
    </location>
</feature>
<dbReference type="Gene3D" id="2.30.29.30">
    <property type="entry name" value="Pleckstrin-homology domain (PH domain)/Phosphotyrosine-binding domain (PTB)"/>
    <property type="match status" value="1"/>
</dbReference>
<feature type="domain" description="Fibronectin type-III" evidence="13">
    <location>
        <begin position="1199"/>
        <end position="1294"/>
    </location>
</feature>
<dbReference type="InterPro" id="IPR011009">
    <property type="entry name" value="Kinase-like_dom_sf"/>
</dbReference>
<dbReference type="GO" id="GO:0005737">
    <property type="term" value="C:cytoplasm"/>
    <property type="evidence" value="ECO:0007669"/>
    <property type="project" value="UniProtKB-SubCell"/>
</dbReference>
<feature type="compositionally biased region" description="Basic and acidic residues" evidence="8">
    <location>
        <begin position="217"/>
        <end position="232"/>
    </location>
</feature>
<dbReference type="Pfam" id="PF22697">
    <property type="entry name" value="SOS1_NGEF_PH"/>
    <property type="match status" value="1"/>
</dbReference>
<feature type="domain" description="Ig-like" evidence="12">
    <location>
        <begin position="1101"/>
        <end position="1192"/>
    </location>
</feature>
<dbReference type="PANTHER" id="PTHR22826:SF106">
    <property type="entry name" value="TRIO, ISOFORM A"/>
    <property type="match status" value="1"/>
</dbReference>
<feature type="compositionally biased region" description="Basic and acidic residues" evidence="8">
    <location>
        <begin position="1074"/>
        <end position="1083"/>
    </location>
</feature>
<dbReference type="InterPro" id="IPR036116">
    <property type="entry name" value="FN3_sf"/>
</dbReference>
<dbReference type="CDD" id="cd00063">
    <property type="entry name" value="FN3"/>
    <property type="match status" value="1"/>
</dbReference>
<keyword evidence="4" id="KW-0344">Guanine-nucleotide releasing factor</keyword>
<feature type="domain" description="DH" evidence="10">
    <location>
        <begin position="295"/>
        <end position="473"/>
    </location>
</feature>
<dbReference type="SMART" id="SM00408">
    <property type="entry name" value="IGc2"/>
    <property type="match status" value="1"/>
</dbReference>
<dbReference type="InterPro" id="IPR003598">
    <property type="entry name" value="Ig_sub2"/>
</dbReference>
<evidence type="ECO:0000259" key="12">
    <source>
        <dbReference type="PROSITE" id="PS50835"/>
    </source>
</evidence>
<dbReference type="InterPro" id="IPR008271">
    <property type="entry name" value="Ser/Thr_kinase_AS"/>
</dbReference>
<evidence type="ECO:0000259" key="13">
    <source>
        <dbReference type="PROSITE" id="PS50853"/>
    </source>
</evidence>
<dbReference type="InterPro" id="IPR000219">
    <property type="entry name" value="DH_dom"/>
</dbReference>
<dbReference type="PANTHER" id="PTHR22826">
    <property type="entry name" value="RHO GUANINE EXCHANGE FACTOR-RELATED"/>
    <property type="match status" value="1"/>
</dbReference>
<feature type="region of interest" description="Disordered" evidence="8">
    <location>
        <begin position="23"/>
        <end position="52"/>
    </location>
</feature>
<dbReference type="InterPro" id="IPR013783">
    <property type="entry name" value="Ig-like_fold"/>
</dbReference>
<feature type="compositionally biased region" description="Polar residues" evidence="8">
    <location>
        <begin position="1015"/>
        <end position="1035"/>
    </location>
</feature>
<dbReference type="GO" id="GO:0005524">
    <property type="term" value="F:ATP binding"/>
    <property type="evidence" value="ECO:0007669"/>
    <property type="project" value="InterPro"/>
</dbReference>
<keyword evidence="5" id="KW-0677">Repeat</keyword>
<feature type="compositionally biased region" description="Polar residues" evidence="8">
    <location>
        <begin position="170"/>
        <end position="180"/>
    </location>
</feature>
<comment type="subcellular location">
    <subcellularLocation>
        <location evidence="1">Cytoplasm</location>
    </subcellularLocation>
</comment>
<dbReference type="SMART" id="SM00233">
    <property type="entry name" value="PH"/>
    <property type="match status" value="1"/>
</dbReference>
<evidence type="ECO:0000256" key="6">
    <source>
        <dbReference type="ARBA" id="ARBA00023157"/>
    </source>
</evidence>